<evidence type="ECO:0000256" key="1">
    <source>
        <dbReference type="SAM" id="MobiDB-lite"/>
    </source>
</evidence>
<sequence length="236" mass="26974">MARLPRLTIPGYPHHIIQRGNNRQAIFGGSSDYELLLGLIDEHARKQHVAVHGYVLMSNHFHLLATPETEEGIPQMMQAVGRRYVRNFNLRHARTGTLWEGRYKSTLIQAERYLLACMVYMDLNPVRAGMVADPADYPWSSYQHYIGRRHDKLLTPHPLYWELGNTPFARDEAYGALVRAGISESEKQALTDSALRGWALGDPDYVADLQRRTDRRVAKVHAGRPPRTKKEQPVPN</sequence>
<dbReference type="GO" id="GO:0003677">
    <property type="term" value="F:DNA binding"/>
    <property type="evidence" value="ECO:0007669"/>
    <property type="project" value="InterPro"/>
</dbReference>
<dbReference type="PANTHER" id="PTHR34322:SF2">
    <property type="entry name" value="TRANSPOSASE IS200-LIKE DOMAIN-CONTAINING PROTEIN"/>
    <property type="match status" value="1"/>
</dbReference>
<feature type="domain" description="Transposase IS200-like" evidence="2">
    <location>
        <begin position="9"/>
        <end position="124"/>
    </location>
</feature>
<dbReference type="AlphaFoldDB" id="A0A849KFG0"/>
<reference evidence="3 4" key="2">
    <citation type="submission" date="2020-06" db="EMBL/GenBank/DDBJ databases">
        <title>Ramlibacter rhizophilus sp. nov., isolated from rhizosphere soil of national flower Mugunghwa from South Korea.</title>
        <authorList>
            <person name="Zheng-Fei Y."/>
            <person name="Huan T."/>
        </authorList>
    </citation>
    <scope>NUCLEOTIDE SEQUENCE [LARGE SCALE GENOMIC DNA]</scope>
    <source>
        <strain evidence="3 4">B156</strain>
    </source>
</reference>
<protein>
    <submittedName>
        <fullName evidence="3">Transposase</fullName>
    </submittedName>
</protein>
<dbReference type="EMBL" id="JABFCS010000001">
    <property type="protein sequence ID" value="NNU44206.1"/>
    <property type="molecule type" value="Genomic_DNA"/>
</dbReference>
<dbReference type="GO" id="GO:0004803">
    <property type="term" value="F:transposase activity"/>
    <property type="evidence" value="ECO:0007669"/>
    <property type="project" value="InterPro"/>
</dbReference>
<dbReference type="SMART" id="SM01321">
    <property type="entry name" value="Y1_Tnp"/>
    <property type="match status" value="1"/>
</dbReference>
<evidence type="ECO:0000259" key="2">
    <source>
        <dbReference type="SMART" id="SM01321"/>
    </source>
</evidence>
<keyword evidence="4" id="KW-1185">Reference proteome</keyword>
<feature type="region of interest" description="Disordered" evidence="1">
    <location>
        <begin position="211"/>
        <end position="236"/>
    </location>
</feature>
<evidence type="ECO:0000313" key="3">
    <source>
        <dbReference type="EMBL" id="NNU44206.1"/>
    </source>
</evidence>
<dbReference type="RefSeq" id="WP_171560735.1">
    <property type="nucleotide sequence ID" value="NZ_JABFCS010000001.1"/>
</dbReference>
<evidence type="ECO:0000313" key="4">
    <source>
        <dbReference type="Proteomes" id="UP000552954"/>
    </source>
</evidence>
<dbReference type="Pfam" id="PF01797">
    <property type="entry name" value="Y1_Tnp"/>
    <property type="match status" value="1"/>
</dbReference>
<dbReference type="InterPro" id="IPR036515">
    <property type="entry name" value="Transposase_17_sf"/>
</dbReference>
<name>A0A849KFG0_9BURK</name>
<organism evidence="3 4">
    <name type="scientific">Ramlibacter montanisoli</name>
    <dbReference type="NCBI Taxonomy" id="2732512"/>
    <lineage>
        <taxon>Bacteria</taxon>
        <taxon>Pseudomonadati</taxon>
        <taxon>Pseudomonadota</taxon>
        <taxon>Betaproteobacteria</taxon>
        <taxon>Burkholderiales</taxon>
        <taxon>Comamonadaceae</taxon>
        <taxon>Ramlibacter</taxon>
    </lineage>
</organism>
<reference evidence="3 4" key="1">
    <citation type="submission" date="2020-05" db="EMBL/GenBank/DDBJ databases">
        <authorList>
            <person name="Khan S.A."/>
            <person name="Jeon C.O."/>
            <person name="Chun B.H."/>
        </authorList>
    </citation>
    <scope>NUCLEOTIDE SEQUENCE [LARGE SCALE GENOMIC DNA]</scope>
    <source>
        <strain evidence="3 4">B156</strain>
    </source>
</reference>
<dbReference type="Gene3D" id="3.30.70.1290">
    <property type="entry name" value="Transposase IS200-like"/>
    <property type="match status" value="1"/>
</dbReference>
<accession>A0A849KFG0</accession>
<dbReference type="Proteomes" id="UP000552954">
    <property type="component" value="Unassembled WGS sequence"/>
</dbReference>
<gene>
    <name evidence="3" type="ORF">HK415_15125</name>
</gene>
<dbReference type="GO" id="GO:0006313">
    <property type="term" value="P:DNA transposition"/>
    <property type="evidence" value="ECO:0007669"/>
    <property type="project" value="InterPro"/>
</dbReference>
<proteinExistence type="predicted"/>
<feature type="compositionally biased region" description="Basic residues" evidence="1">
    <location>
        <begin position="218"/>
        <end position="227"/>
    </location>
</feature>
<dbReference type="SUPFAM" id="SSF143422">
    <property type="entry name" value="Transposase IS200-like"/>
    <property type="match status" value="1"/>
</dbReference>
<dbReference type="InterPro" id="IPR002686">
    <property type="entry name" value="Transposase_17"/>
</dbReference>
<dbReference type="PANTHER" id="PTHR34322">
    <property type="entry name" value="TRANSPOSASE, Y1_TNP DOMAIN-CONTAINING"/>
    <property type="match status" value="1"/>
</dbReference>
<comment type="caution">
    <text evidence="3">The sequence shown here is derived from an EMBL/GenBank/DDBJ whole genome shotgun (WGS) entry which is preliminary data.</text>
</comment>